<evidence type="ECO:0000256" key="2">
    <source>
        <dbReference type="ARBA" id="ARBA00016337"/>
    </source>
</evidence>
<evidence type="ECO:0000256" key="3">
    <source>
        <dbReference type="ARBA" id="ARBA00022630"/>
    </source>
</evidence>
<comment type="caution">
    <text evidence="12">The sequence shown here is derived from an EMBL/GenBank/DDBJ whole genome shotgun (WGS) entry which is preliminary data.</text>
</comment>
<dbReference type="PIRSF" id="PIRSF006268">
    <property type="entry name" value="ApbE"/>
    <property type="match status" value="1"/>
</dbReference>
<evidence type="ECO:0000256" key="4">
    <source>
        <dbReference type="ARBA" id="ARBA00022679"/>
    </source>
</evidence>
<comment type="catalytic activity">
    <reaction evidence="9 10">
        <text>L-threonyl-[protein] + FAD = FMN-L-threonyl-[protein] + AMP + H(+)</text>
        <dbReference type="Rhea" id="RHEA:36847"/>
        <dbReference type="Rhea" id="RHEA-COMP:11060"/>
        <dbReference type="Rhea" id="RHEA-COMP:11061"/>
        <dbReference type="ChEBI" id="CHEBI:15378"/>
        <dbReference type="ChEBI" id="CHEBI:30013"/>
        <dbReference type="ChEBI" id="CHEBI:57692"/>
        <dbReference type="ChEBI" id="CHEBI:74257"/>
        <dbReference type="ChEBI" id="CHEBI:456215"/>
        <dbReference type="EC" id="2.7.1.180"/>
    </reaction>
</comment>
<evidence type="ECO:0000256" key="11">
    <source>
        <dbReference type="PIRSR" id="PIRSR006268-2"/>
    </source>
</evidence>
<keyword evidence="5 10" id="KW-0479">Metal-binding</keyword>
<evidence type="ECO:0000256" key="7">
    <source>
        <dbReference type="ARBA" id="ARBA00022842"/>
    </source>
</evidence>
<keyword evidence="3 10" id="KW-0285">Flavoprotein</keyword>
<dbReference type="GO" id="GO:0016740">
    <property type="term" value="F:transferase activity"/>
    <property type="evidence" value="ECO:0007669"/>
    <property type="project" value="UniProtKB-UniRule"/>
</dbReference>
<keyword evidence="7 10" id="KW-0460">Magnesium</keyword>
<proteinExistence type="inferred from homology"/>
<dbReference type="InterPro" id="IPR024932">
    <property type="entry name" value="ApbE"/>
</dbReference>
<dbReference type="GO" id="GO:0046872">
    <property type="term" value="F:metal ion binding"/>
    <property type="evidence" value="ECO:0007669"/>
    <property type="project" value="UniProtKB-UniRule"/>
</dbReference>
<dbReference type="EC" id="2.7.1.180" evidence="1 10"/>
<organism evidence="12 13">
    <name type="scientific">Chlorobium limicola</name>
    <dbReference type="NCBI Taxonomy" id="1092"/>
    <lineage>
        <taxon>Bacteria</taxon>
        <taxon>Pseudomonadati</taxon>
        <taxon>Chlorobiota</taxon>
        <taxon>Chlorobiia</taxon>
        <taxon>Chlorobiales</taxon>
        <taxon>Chlorobiaceae</taxon>
        <taxon>Chlorobium/Pelodictyon group</taxon>
        <taxon>Chlorobium</taxon>
    </lineage>
</organism>
<gene>
    <name evidence="12" type="ORF">ASB62_02675</name>
</gene>
<feature type="binding site" evidence="11">
    <location>
        <position position="292"/>
    </location>
    <ligand>
        <name>Mg(2+)</name>
        <dbReference type="ChEBI" id="CHEBI:18420"/>
    </ligand>
</feature>
<evidence type="ECO:0000256" key="8">
    <source>
        <dbReference type="ARBA" id="ARBA00031306"/>
    </source>
</evidence>
<evidence type="ECO:0000256" key="6">
    <source>
        <dbReference type="ARBA" id="ARBA00022827"/>
    </source>
</evidence>
<accession>A0A124GAA9</accession>
<reference evidence="12 13" key="1">
    <citation type="submission" date="2015-10" db="EMBL/GenBank/DDBJ databases">
        <title>Draft Genome Sequence of Chlorobium limicola strain Frasassi Growing under Artificial Lighting in the Frasassi Cave System.</title>
        <authorList>
            <person name="Mansor M."/>
            <person name="Macalady J."/>
        </authorList>
    </citation>
    <scope>NUCLEOTIDE SEQUENCE [LARGE SCALE GENOMIC DNA]</scope>
    <source>
        <strain evidence="12 13">Frasassi</strain>
    </source>
</reference>
<dbReference type="AlphaFoldDB" id="A0A124GAA9"/>
<dbReference type="PANTHER" id="PTHR30040">
    <property type="entry name" value="THIAMINE BIOSYNTHESIS LIPOPROTEIN APBE"/>
    <property type="match status" value="1"/>
</dbReference>
<dbReference type="PANTHER" id="PTHR30040:SF2">
    <property type="entry name" value="FAD:PROTEIN FMN TRANSFERASE"/>
    <property type="match status" value="1"/>
</dbReference>
<name>A0A124GAA9_CHLLI</name>
<evidence type="ECO:0000256" key="10">
    <source>
        <dbReference type="PIRNR" id="PIRNR006268"/>
    </source>
</evidence>
<evidence type="ECO:0000256" key="9">
    <source>
        <dbReference type="ARBA" id="ARBA00048540"/>
    </source>
</evidence>
<evidence type="ECO:0000256" key="1">
    <source>
        <dbReference type="ARBA" id="ARBA00011955"/>
    </source>
</evidence>
<evidence type="ECO:0000313" key="13">
    <source>
        <dbReference type="Proteomes" id="UP000053937"/>
    </source>
</evidence>
<dbReference type="SUPFAM" id="SSF143631">
    <property type="entry name" value="ApbE-like"/>
    <property type="match status" value="1"/>
</dbReference>
<keyword evidence="6 10" id="KW-0274">FAD</keyword>
<dbReference type="Pfam" id="PF02424">
    <property type="entry name" value="ApbE"/>
    <property type="match status" value="1"/>
</dbReference>
<comment type="cofactor">
    <cofactor evidence="11">
        <name>Mg(2+)</name>
        <dbReference type="ChEBI" id="CHEBI:18420"/>
    </cofactor>
    <cofactor evidence="11">
        <name>Mn(2+)</name>
        <dbReference type="ChEBI" id="CHEBI:29035"/>
    </cofactor>
    <text evidence="11">Magnesium. Can also use manganese.</text>
</comment>
<dbReference type="OrthoDB" id="9778595at2"/>
<evidence type="ECO:0000313" key="12">
    <source>
        <dbReference type="EMBL" id="KUL31660.1"/>
    </source>
</evidence>
<comment type="similarity">
    <text evidence="10">Belongs to the ApbE family.</text>
</comment>
<feature type="binding site" evidence="11">
    <location>
        <position position="296"/>
    </location>
    <ligand>
        <name>Mg(2+)</name>
        <dbReference type="ChEBI" id="CHEBI:18420"/>
    </ligand>
</feature>
<keyword evidence="13" id="KW-1185">Reference proteome</keyword>
<dbReference type="InterPro" id="IPR003374">
    <property type="entry name" value="ApbE-like_sf"/>
</dbReference>
<keyword evidence="4 10" id="KW-0808">Transferase</keyword>
<protein>
    <recommendedName>
        <fullName evidence="2 10">FAD:protein FMN transferase</fullName>
        <ecNumber evidence="1 10">2.7.1.180</ecNumber>
    </recommendedName>
    <alternativeName>
        <fullName evidence="8 10">Flavin transferase</fullName>
    </alternativeName>
</protein>
<feature type="binding site" evidence="11">
    <location>
        <position position="179"/>
    </location>
    <ligand>
        <name>Mg(2+)</name>
        <dbReference type="ChEBI" id="CHEBI:18420"/>
    </ligand>
</feature>
<dbReference type="Proteomes" id="UP000053937">
    <property type="component" value="Unassembled WGS sequence"/>
</dbReference>
<dbReference type="EMBL" id="LMBR01000051">
    <property type="protein sequence ID" value="KUL31660.1"/>
    <property type="molecule type" value="Genomic_DNA"/>
</dbReference>
<sequence length="346" mass="38532">MLTRSSRLRTILIFCLLPLFSCIPTEKNPRMYEQEKVLMGTVMKIKAETADPDEVKTREAFNAAFRKISELESDLSEWRETSPVSEVAREAGVKKVTVPLPVVAVTLTSLDIARITDGAFDVTFLPLGKLWNVKSRKIPPSADSIASAMAKVDYRQIELDTLRHTLFLKKAGMKIGFGGIAKGYAARQAGEVLRRHGITNFIINAGGDLYVSGRKKEGLWTSGIKNPDEKKDMPIVAFRVKQPCGIATSGDYENYFTWKGKRYHHIIDPKNGYPAEGLKSATVFSDDPAKADAYATAFFIMGGKKALQVIRQDPSAAFILIDREDRVLRSPNLANYIEEFTAQESF</sequence>
<dbReference type="Gene3D" id="3.10.520.10">
    <property type="entry name" value="ApbE-like domains"/>
    <property type="match status" value="1"/>
</dbReference>
<evidence type="ECO:0000256" key="5">
    <source>
        <dbReference type="ARBA" id="ARBA00022723"/>
    </source>
</evidence>